<dbReference type="Gene3D" id="3.40.50.2000">
    <property type="entry name" value="Glycogen Phosphorylase B"/>
    <property type="match status" value="2"/>
</dbReference>
<dbReference type="InterPro" id="IPR028098">
    <property type="entry name" value="Glyco_trans_4-like_N"/>
</dbReference>
<evidence type="ECO:0000313" key="2">
    <source>
        <dbReference type="EMBL" id="GAK49457.1"/>
    </source>
</evidence>
<dbReference type="Proteomes" id="UP000030700">
    <property type="component" value="Unassembled WGS sequence"/>
</dbReference>
<gene>
    <name evidence="2" type="ORF">U14_00679</name>
</gene>
<name>A0A0S6VVR8_9BACT</name>
<dbReference type="CDD" id="cd03825">
    <property type="entry name" value="GT4_WcaC-like"/>
    <property type="match status" value="1"/>
</dbReference>
<dbReference type="SUPFAM" id="SSF53756">
    <property type="entry name" value="UDP-Glycosyltransferase/glycogen phosphorylase"/>
    <property type="match status" value="1"/>
</dbReference>
<dbReference type="GO" id="GO:0016757">
    <property type="term" value="F:glycosyltransferase activity"/>
    <property type="evidence" value="ECO:0007669"/>
    <property type="project" value="TreeGrafter"/>
</dbReference>
<dbReference type="Pfam" id="PF13439">
    <property type="entry name" value="Glyco_transf_4"/>
    <property type="match status" value="1"/>
</dbReference>
<evidence type="ECO:0000313" key="3">
    <source>
        <dbReference type="Proteomes" id="UP000030700"/>
    </source>
</evidence>
<keyword evidence="3" id="KW-1185">Reference proteome</keyword>
<keyword evidence="2" id="KW-0808">Transferase</keyword>
<dbReference type="PANTHER" id="PTHR12526:SF635">
    <property type="entry name" value="GLYCOSYL TRANSFERASE GROUP 1"/>
    <property type="match status" value="1"/>
</dbReference>
<reference evidence="2" key="1">
    <citation type="journal article" date="2015" name="PeerJ">
        <title>First genomic representation of candidate bacterial phylum KSB3 points to enhanced environmental sensing as a trigger of wastewater bulking.</title>
        <authorList>
            <person name="Sekiguchi Y."/>
            <person name="Ohashi A."/>
            <person name="Parks D.H."/>
            <person name="Yamauchi T."/>
            <person name="Tyson G.W."/>
            <person name="Hugenholtz P."/>
        </authorList>
    </citation>
    <scope>NUCLEOTIDE SEQUENCE [LARGE SCALE GENOMIC DNA]</scope>
</reference>
<dbReference type="STRING" id="1499966.U14_00679"/>
<dbReference type="PANTHER" id="PTHR12526">
    <property type="entry name" value="GLYCOSYLTRANSFERASE"/>
    <property type="match status" value="1"/>
</dbReference>
<dbReference type="AlphaFoldDB" id="A0A0S6VVR8"/>
<accession>A0A0S6VVR8</accession>
<proteinExistence type="predicted"/>
<dbReference type="HOGENOM" id="CLU_009583_28_3_0"/>
<dbReference type="EMBL" id="DF820455">
    <property type="protein sequence ID" value="GAK49457.1"/>
    <property type="molecule type" value="Genomic_DNA"/>
</dbReference>
<sequence length="443" mass="50373">MALCINQIRCLWRPSKHKKMSAIRVTHISANDIRGGAARAAYRLHFALHTAGIASQMFVRKKTSQDADVSALKSPGGWLRNRLRMWRKEWIKREFAQYQSIGGIDYDLFTDDRSLYRKEVLEQLPTCDLINVHWIAKFIDYQTFFPSIARRRIPLIWTLHDMNPFTGGCHYDRGCGRFVEGCGKCPQLKSSDANDLSRQIWRRKQRAFAQLPDDGLHIVALCQWMAHEVRRSPLFNRFPMSIIPNGLDTSVFAPRDRRAAREMFQLPQDRKVVLFVAGALKDVRKGLIFLQQAIEQIPNTEKLLLVSVGKTEWEGEMRVPYQALGMIEDERMMSFAYSAADLFVIPSLQDNLPNTVMEAMACGVPVVGFDVGGIPDMVRPGVTGISVPPKDAAALGAAIATLLNQPERLAEMSRHCCRIAREEYDAVLQAKRYRELYDTLCAK</sequence>
<evidence type="ECO:0000259" key="1">
    <source>
        <dbReference type="Pfam" id="PF13439"/>
    </source>
</evidence>
<feature type="domain" description="Glycosyltransferase subfamily 4-like N-terminal" evidence="1">
    <location>
        <begin position="35"/>
        <end position="250"/>
    </location>
</feature>
<organism evidence="2">
    <name type="scientific">Candidatus Moduliflexus flocculans</name>
    <dbReference type="NCBI Taxonomy" id="1499966"/>
    <lineage>
        <taxon>Bacteria</taxon>
        <taxon>Candidatus Moduliflexota</taxon>
        <taxon>Candidatus Moduliflexia</taxon>
        <taxon>Candidatus Moduliflexales</taxon>
        <taxon>Candidatus Moduliflexaceae</taxon>
    </lineage>
</organism>
<dbReference type="Pfam" id="PF13692">
    <property type="entry name" value="Glyco_trans_1_4"/>
    <property type="match status" value="1"/>
</dbReference>
<protein>
    <submittedName>
        <fullName evidence="2">Glycosyl transferase group 1</fullName>
    </submittedName>
</protein>